<accession>F6D4Y2</accession>
<dbReference type="PANTHER" id="PTHR35446">
    <property type="entry name" value="SI:CH211-175M2.5"/>
    <property type="match status" value="1"/>
</dbReference>
<dbReference type="Pfam" id="PF02627">
    <property type="entry name" value="CMD"/>
    <property type="match status" value="1"/>
</dbReference>
<dbReference type="Gene3D" id="1.20.1290.10">
    <property type="entry name" value="AhpD-like"/>
    <property type="match status" value="1"/>
</dbReference>
<dbReference type="Proteomes" id="UP000009231">
    <property type="component" value="Chromosome"/>
</dbReference>
<keyword evidence="3" id="KW-1185">Reference proteome</keyword>
<dbReference type="OrthoDB" id="111898at2157"/>
<dbReference type="KEGG" id="mew:MSWAN_2254"/>
<dbReference type="SUPFAM" id="SSF69118">
    <property type="entry name" value="AhpD-like"/>
    <property type="match status" value="1"/>
</dbReference>
<reference evidence="2 3" key="1">
    <citation type="journal article" date="2014" name="Int. J. Syst. Evol. Microbiol.">
        <title>Methanobacterium paludis sp. nov. and a novel strain of Methanobacterium lacus isolated from northern peatlands.</title>
        <authorList>
            <person name="Cadillo-Quiroz H."/>
            <person name="Brauer S.L."/>
            <person name="Goodson N."/>
            <person name="Yavitt J.B."/>
            <person name="Zinder S.H."/>
        </authorList>
    </citation>
    <scope>NUCLEOTIDE SEQUENCE [LARGE SCALE GENOMIC DNA]</scope>
    <source>
        <strain evidence="3">DSM 25820 / JCM 18151 / SWAN1</strain>
    </source>
</reference>
<evidence type="ECO:0000313" key="3">
    <source>
        <dbReference type="Proteomes" id="UP000009231"/>
    </source>
</evidence>
<dbReference type="HOGENOM" id="CLU_137732_0_0_2"/>
<dbReference type="AlphaFoldDB" id="F6D4Y2"/>
<dbReference type="PANTHER" id="PTHR35446:SF3">
    <property type="entry name" value="CMD DOMAIN-CONTAINING PROTEIN"/>
    <property type="match status" value="1"/>
</dbReference>
<proteinExistence type="predicted"/>
<dbReference type="STRING" id="868131.MSWAN_2254"/>
<name>F6D4Y2_METPW</name>
<sequence>MSPEKENCDVNVEEIFLKIEAYFGFVPKIFQVLAENPQALKAYFEKSEVLMMDESLPPLTKEFVSIGAASALGAEHCLATHLEVAKELGAKNEQLLLAIMMGSFIAETKALATSLRVYEDFKS</sequence>
<dbReference type="InterPro" id="IPR003779">
    <property type="entry name" value="CMD-like"/>
</dbReference>
<dbReference type="eggNOG" id="arCOG02148">
    <property type="taxonomic scope" value="Archaea"/>
</dbReference>
<dbReference type="RefSeq" id="WP_013826760.1">
    <property type="nucleotide sequence ID" value="NC_015574.1"/>
</dbReference>
<evidence type="ECO:0000259" key="1">
    <source>
        <dbReference type="Pfam" id="PF02627"/>
    </source>
</evidence>
<dbReference type="GO" id="GO:0051920">
    <property type="term" value="F:peroxiredoxin activity"/>
    <property type="evidence" value="ECO:0007669"/>
    <property type="project" value="InterPro"/>
</dbReference>
<gene>
    <name evidence="2" type="ordered locus">MSWAN_2254</name>
</gene>
<organism evidence="2 3">
    <name type="scientific">Methanobacterium paludis (strain DSM 25820 / JCM 18151 / SWAN1)</name>
    <dbReference type="NCBI Taxonomy" id="868131"/>
    <lineage>
        <taxon>Archaea</taxon>
        <taxon>Methanobacteriati</taxon>
        <taxon>Methanobacteriota</taxon>
        <taxon>Methanomada group</taxon>
        <taxon>Methanobacteria</taxon>
        <taxon>Methanobacteriales</taxon>
        <taxon>Methanobacteriaceae</taxon>
        <taxon>Methanobacterium</taxon>
    </lineage>
</organism>
<feature type="domain" description="Carboxymuconolactone decarboxylase-like" evidence="1">
    <location>
        <begin position="37"/>
        <end position="119"/>
    </location>
</feature>
<dbReference type="EMBL" id="CP002772">
    <property type="protein sequence ID" value="AEG19261.1"/>
    <property type="molecule type" value="Genomic_DNA"/>
</dbReference>
<evidence type="ECO:0000313" key="2">
    <source>
        <dbReference type="EMBL" id="AEG19261.1"/>
    </source>
</evidence>
<dbReference type="GeneID" id="10669779"/>
<dbReference type="InterPro" id="IPR029032">
    <property type="entry name" value="AhpD-like"/>
</dbReference>
<protein>
    <submittedName>
        <fullName evidence="2">Carboxymuconolactone decarboxylase</fullName>
    </submittedName>
</protein>